<accession>A0A077ZZN1</accession>
<organism evidence="2 3">
    <name type="scientific">Stylonychia lemnae</name>
    <name type="common">Ciliate</name>
    <dbReference type="NCBI Taxonomy" id="5949"/>
    <lineage>
        <taxon>Eukaryota</taxon>
        <taxon>Sar</taxon>
        <taxon>Alveolata</taxon>
        <taxon>Ciliophora</taxon>
        <taxon>Intramacronucleata</taxon>
        <taxon>Spirotrichea</taxon>
        <taxon>Stichotrichia</taxon>
        <taxon>Sporadotrichida</taxon>
        <taxon>Oxytrichidae</taxon>
        <taxon>Stylonychinae</taxon>
        <taxon>Stylonychia</taxon>
    </lineage>
</organism>
<dbReference type="AlphaFoldDB" id="A0A077ZZN1"/>
<dbReference type="PANTHER" id="PTHR31398:SF0">
    <property type="entry name" value="MEIOTIC NUCLEAR DIVISION PROTEIN 1 HOMOLOG"/>
    <property type="match status" value="1"/>
</dbReference>
<gene>
    <name evidence="2" type="primary">Contig1628.g1769</name>
    <name evidence="2" type="ORF">STYLEM_4375</name>
</gene>
<name>A0A077ZZN1_STYLE</name>
<proteinExistence type="predicted"/>
<sequence length="743" mass="87437">MKVGLKLKNFVKQFDCTAKQVIDQQKIVTYKSVHMTANRNNQSSHVTLENFDIALGLVFYDGQSHLYEKQNLNRYYKIDATYYEFGQKYNEDGTRVPTRSFSSIDMIQCQLGRFQDSQGDLKELGINQPGWYCPEKLDFQLRGQIASNVRSNIRLRIRPCENKTNVDLSTLTESELCATPEQINLLQQISTFNLAFLQSYFDQDEFIDSPVKREINIGTFNLKNDQSYSMVFEITKNILTTRDNPFSNYLVQEQYEFYSLKAGANTVGVVKPNINDQFTIFFSNSDQQVYIERKMLTILDIFSTSGGFANTILLLTRLISLFYSVQLFKQMLIGRLCWIQQLSAKSQNKEEEVFNEKDGIKNSSIEENSTQEINTSQLKLSILHRIQQSIGTRQRYLNKSLICFRFYRNYHHYCKKYYQTEDIKRKTLALKIINKKTNIVRVVENIEYLKMCMRILLQDYQRKIIKQKSKIVINQDKYETKNVMLIRYNTQQLDNRDLEQSLRKILFSSKIVDKQILQSLIQNPQSAQSPSSIIGKHVKDDSEDNFTKYLDQKSTIMMLQHQGTMSPKKSPRVKQYKSRKIKKGNHASCTPTGSKPSRLDMFNLQFVNYNFIQSRINYRKKVQVKQLGALQFTQEGFDRQTRLNKERISRIFYSICKSNYYHSEIKIAKLQLQQSSAIQCFQKYNLAKYPQRSKLTFLNTKINSQKNFIFQSRYFQIMDNEENNKNRFTLRKLHKKGKTLNQF</sequence>
<evidence type="ECO:0000313" key="2">
    <source>
        <dbReference type="EMBL" id="CDW75386.1"/>
    </source>
</evidence>
<feature type="region of interest" description="Disordered" evidence="1">
    <location>
        <begin position="561"/>
        <end position="594"/>
    </location>
</feature>
<protein>
    <submittedName>
        <fullName evidence="2">Uncharacterized protein</fullName>
    </submittedName>
</protein>
<reference evidence="2 3" key="1">
    <citation type="submission" date="2014-06" db="EMBL/GenBank/DDBJ databases">
        <authorList>
            <person name="Swart Estienne"/>
        </authorList>
    </citation>
    <scope>NUCLEOTIDE SEQUENCE [LARGE SCALE GENOMIC DNA]</scope>
    <source>
        <strain evidence="2 3">130c</strain>
    </source>
</reference>
<evidence type="ECO:0000256" key="1">
    <source>
        <dbReference type="SAM" id="MobiDB-lite"/>
    </source>
</evidence>
<dbReference type="EMBL" id="CCKQ01004230">
    <property type="protein sequence ID" value="CDW75386.1"/>
    <property type="molecule type" value="Genomic_DNA"/>
</dbReference>
<feature type="compositionally biased region" description="Basic residues" evidence="1">
    <location>
        <begin position="569"/>
        <end position="585"/>
    </location>
</feature>
<dbReference type="InParanoid" id="A0A077ZZN1"/>
<dbReference type="GO" id="GO:0005634">
    <property type="term" value="C:nucleus"/>
    <property type="evidence" value="ECO:0007669"/>
    <property type="project" value="TreeGrafter"/>
</dbReference>
<keyword evidence="3" id="KW-1185">Reference proteome</keyword>
<dbReference type="GO" id="GO:0007131">
    <property type="term" value="P:reciprocal meiotic recombination"/>
    <property type="evidence" value="ECO:0007669"/>
    <property type="project" value="TreeGrafter"/>
</dbReference>
<dbReference type="PANTHER" id="PTHR31398">
    <property type="entry name" value="MEIOTIC NUCLEAR DIVISION PROTEIN 1 HOMOLOG"/>
    <property type="match status" value="1"/>
</dbReference>
<evidence type="ECO:0000313" key="3">
    <source>
        <dbReference type="Proteomes" id="UP000039865"/>
    </source>
</evidence>
<dbReference type="Proteomes" id="UP000039865">
    <property type="component" value="Unassembled WGS sequence"/>
</dbReference>